<name>A0AAW3D6G3_FRATU</name>
<dbReference type="AlphaFoldDB" id="A0AAW3D6G3"/>
<dbReference type="EMBL" id="JOVO01000010">
    <property type="protein sequence ID" value="KFJ41180.1"/>
    <property type="molecule type" value="Genomic_DNA"/>
</dbReference>
<protein>
    <submittedName>
        <fullName evidence="1">Transposase domain protein</fullName>
    </submittedName>
</protein>
<gene>
    <name evidence="1" type="ORF">DR87_701</name>
</gene>
<organism evidence="1 2">
    <name type="scientific">Francisella tularensis</name>
    <dbReference type="NCBI Taxonomy" id="263"/>
    <lineage>
        <taxon>Bacteria</taxon>
        <taxon>Pseudomonadati</taxon>
        <taxon>Pseudomonadota</taxon>
        <taxon>Gammaproteobacteria</taxon>
        <taxon>Thiotrichales</taxon>
        <taxon>Francisellaceae</taxon>
        <taxon>Francisella</taxon>
    </lineage>
</organism>
<sequence>MLCDTTFYGKRKDKLATVVFCDTIENEVLLWRHVDSEKSKYYKEMLQQLLSLGYTVNAVTIDGKRGLNTVKVCPIQMCHFHQKIVDRYIVNPRVFC</sequence>
<comment type="caution">
    <text evidence="1">The sequence shown here is derived from an EMBL/GenBank/DDBJ whole genome shotgun (WGS) entry which is preliminary data.</text>
</comment>
<evidence type="ECO:0000313" key="2">
    <source>
        <dbReference type="Proteomes" id="UP000028987"/>
    </source>
</evidence>
<reference evidence="1 2" key="1">
    <citation type="submission" date="2014-06" db="EMBL/GenBank/DDBJ databases">
        <authorList>
            <person name="Bishop-Lilly K.A."/>
            <person name="Broomall S.M."/>
            <person name="Chain P.S."/>
            <person name="Chertkov O."/>
            <person name="Coyne S.R."/>
            <person name="Daligault H.E."/>
            <person name="Davenport K.W."/>
            <person name="Erkkila T."/>
            <person name="Frey K.G."/>
            <person name="Gibbons H.S."/>
            <person name="Gu W."/>
            <person name="Jaissle J."/>
            <person name="Johnson S.L."/>
            <person name="Koroleva G.I."/>
            <person name="Ladner J.T."/>
            <person name="Lo C.-C."/>
            <person name="Minogue T.D."/>
            <person name="Munk C."/>
            <person name="Palacios G.F."/>
            <person name="Redden C.L."/>
            <person name="Rosenzweig C.N."/>
            <person name="Scholz M.B."/>
            <person name="Teshima H."/>
            <person name="Xu Y."/>
        </authorList>
    </citation>
    <scope>NUCLEOTIDE SEQUENCE [LARGE SCALE GENOMIC DNA]</scope>
    <source>
        <strain evidence="1 2">FTZ</strain>
    </source>
</reference>
<accession>A0AAW3D6G3</accession>
<dbReference type="Proteomes" id="UP000028987">
    <property type="component" value="Unassembled WGS sequence"/>
</dbReference>
<proteinExistence type="predicted"/>
<evidence type="ECO:0000313" key="1">
    <source>
        <dbReference type="EMBL" id="KFJ41180.1"/>
    </source>
</evidence>